<dbReference type="Proteomes" id="UP000620124">
    <property type="component" value="Unassembled WGS sequence"/>
</dbReference>
<gene>
    <name evidence="1" type="ORF">MVEN_00696200</name>
</gene>
<accession>A0A8H6YJ82</accession>
<comment type="caution">
    <text evidence="1">The sequence shown here is derived from an EMBL/GenBank/DDBJ whole genome shotgun (WGS) entry which is preliminary data.</text>
</comment>
<evidence type="ECO:0000313" key="2">
    <source>
        <dbReference type="Proteomes" id="UP000620124"/>
    </source>
</evidence>
<dbReference type="AlphaFoldDB" id="A0A8H6YJ82"/>
<organism evidence="1 2">
    <name type="scientific">Mycena venus</name>
    <dbReference type="NCBI Taxonomy" id="2733690"/>
    <lineage>
        <taxon>Eukaryota</taxon>
        <taxon>Fungi</taxon>
        <taxon>Dikarya</taxon>
        <taxon>Basidiomycota</taxon>
        <taxon>Agaricomycotina</taxon>
        <taxon>Agaricomycetes</taxon>
        <taxon>Agaricomycetidae</taxon>
        <taxon>Agaricales</taxon>
        <taxon>Marasmiineae</taxon>
        <taxon>Mycenaceae</taxon>
        <taxon>Mycena</taxon>
    </lineage>
</organism>
<protein>
    <recommendedName>
        <fullName evidence="3">CxC1-like cysteine cluster associated with KDZ transposases domain-containing protein</fullName>
    </recommendedName>
</protein>
<name>A0A8H6YJ82_9AGAR</name>
<evidence type="ECO:0000313" key="1">
    <source>
        <dbReference type="EMBL" id="KAF7359716.1"/>
    </source>
</evidence>
<dbReference type="PANTHER" id="PTHR33096:SF1">
    <property type="entry name" value="CXC1-LIKE CYSTEINE CLUSTER ASSOCIATED WITH KDZ TRANSPOSASES DOMAIN-CONTAINING PROTEIN"/>
    <property type="match status" value="1"/>
</dbReference>
<reference evidence="1" key="1">
    <citation type="submission" date="2020-05" db="EMBL/GenBank/DDBJ databases">
        <title>Mycena genomes resolve the evolution of fungal bioluminescence.</title>
        <authorList>
            <person name="Tsai I.J."/>
        </authorList>
    </citation>
    <scope>NUCLEOTIDE SEQUENCE</scope>
    <source>
        <strain evidence="1">CCC161011</strain>
    </source>
</reference>
<dbReference type="Pfam" id="PF18758">
    <property type="entry name" value="KDZ"/>
    <property type="match status" value="1"/>
</dbReference>
<keyword evidence="2" id="KW-1185">Reference proteome</keyword>
<dbReference type="OrthoDB" id="3251205at2759"/>
<dbReference type="EMBL" id="JACAZI010000005">
    <property type="protein sequence ID" value="KAF7359716.1"/>
    <property type="molecule type" value="Genomic_DNA"/>
</dbReference>
<sequence length="417" mass="47175">MTREQCLARDRLRDMAEFDDDYGGGGGGDYEDDVLYGHAAADLSHAGEDFTRQDLVREDQAPYDRLMESHRALFGRRYDPRTCRDRAQKQSVATAEDGLGSLYELPADAVVQETRNVLIVDVFFPHRGRDPLRAGDLLRPTPSLGIQPFVQALCDVHGVAPRPWLASQFSVAFDIYLAIRAIVDRRVQVALGRHMPNWRLKNACPACLYKLEGEPRLHLPFLCTMDGNNSLSQYEIHEREEIHDDGTTAPGAPKELRDDHVAPGHYYLSREEVDRWAKEGLEDVMKGFAEDDEEDGCAERWQNMKEDVTARAWGMYDETGIFPALCRHGFVLVIVDMVKSGELTKYGFAVTANLFRVLGEVASGYNIRCKFGKMVNSHLHLRQLALTNGLKSLVGAFHGHWHNCCCQLGYYVRSIRR</sequence>
<dbReference type="PANTHER" id="PTHR33096">
    <property type="entry name" value="CXC2 DOMAIN-CONTAINING PROTEIN"/>
    <property type="match status" value="1"/>
</dbReference>
<proteinExistence type="predicted"/>
<evidence type="ECO:0008006" key="3">
    <source>
        <dbReference type="Google" id="ProtNLM"/>
    </source>
</evidence>
<dbReference type="InterPro" id="IPR040521">
    <property type="entry name" value="KDZ"/>
</dbReference>